<dbReference type="AlphaFoldDB" id="A0A432XCW7"/>
<reference evidence="3" key="1">
    <citation type="journal article" date="2018" name="Front. Microbiol.">
        <title>Genome-Based Analysis Reveals the Taxonomy and Diversity of the Family Idiomarinaceae.</title>
        <authorList>
            <person name="Liu Y."/>
            <person name="Lai Q."/>
            <person name="Shao Z."/>
        </authorList>
    </citation>
    <scope>NUCLEOTIDE SEQUENCE [LARGE SCALE GENOMIC DNA]</scope>
    <source>
        <strain evidence="3">SW15</strain>
    </source>
</reference>
<feature type="region of interest" description="Disordered" evidence="1">
    <location>
        <begin position="43"/>
        <end position="62"/>
    </location>
</feature>
<organism evidence="2 3">
    <name type="scientific">Pseudidiomarina aquimaris</name>
    <dbReference type="NCBI Taxonomy" id="641841"/>
    <lineage>
        <taxon>Bacteria</taxon>
        <taxon>Pseudomonadati</taxon>
        <taxon>Pseudomonadota</taxon>
        <taxon>Gammaproteobacteria</taxon>
        <taxon>Alteromonadales</taxon>
        <taxon>Idiomarinaceae</taxon>
        <taxon>Pseudidiomarina</taxon>
    </lineage>
</organism>
<name>A0A432XCW7_9GAMM</name>
<gene>
    <name evidence="2" type="ORF">CWE21_10610</name>
</gene>
<evidence type="ECO:0000313" key="3">
    <source>
        <dbReference type="Proteomes" id="UP000286678"/>
    </source>
</evidence>
<proteinExistence type="predicted"/>
<evidence type="ECO:0000313" key="2">
    <source>
        <dbReference type="EMBL" id="RUO46599.1"/>
    </source>
</evidence>
<sequence>MMIYGIAKESRERVHVTEAVNGGDFICALCRTKVIVVRRNNEPHHFRHHSGTRQAGGGGKTRLHEDAIDKIKELGELKLPNGEIIRFDKVDTGARLGRDVVPDAIGYVNERAYAIEIYVTHRVDEEKIAKLEQHNVDTVEVDLSHWYRACPSFSSPIGLEELLVKYAPRRWIVRRRRFPRLQRWWTRVTNRVLRNTRAKTGNYRAPKQLHLGI</sequence>
<accession>A0A432XCW7</accession>
<dbReference type="RefSeq" id="WP_198675112.1">
    <property type="nucleotide sequence ID" value="NZ_PIPT01000008.1"/>
</dbReference>
<comment type="caution">
    <text evidence="2">The sequence shown here is derived from an EMBL/GenBank/DDBJ whole genome shotgun (WGS) entry which is preliminary data.</text>
</comment>
<keyword evidence="3" id="KW-1185">Reference proteome</keyword>
<dbReference type="EMBL" id="PIPT01000008">
    <property type="protein sequence ID" value="RUO46599.1"/>
    <property type="molecule type" value="Genomic_DNA"/>
</dbReference>
<protein>
    <submittedName>
        <fullName evidence="2">Uncharacterized protein</fullName>
    </submittedName>
</protein>
<evidence type="ECO:0000256" key="1">
    <source>
        <dbReference type="SAM" id="MobiDB-lite"/>
    </source>
</evidence>
<dbReference type="Proteomes" id="UP000286678">
    <property type="component" value="Unassembled WGS sequence"/>
</dbReference>